<organism evidence="1 2">
    <name type="scientific">Pseudomonas laurylsulfativorans</name>
    <dbReference type="NCBI Taxonomy" id="1943631"/>
    <lineage>
        <taxon>Bacteria</taxon>
        <taxon>Pseudomonadati</taxon>
        <taxon>Pseudomonadota</taxon>
        <taxon>Gammaproteobacteria</taxon>
        <taxon>Pseudomonadales</taxon>
        <taxon>Pseudomonadaceae</taxon>
        <taxon>Pseudomonas</taxon>
    </lineage>
</organism>
<reference evidence="2" key="1">
    <citation type="submission" date="2017-02" db="EMBL/GenBank/DDBJ databases">
        <authorList>
            <person name="Furmanczyk E.M."/>
        </authorList>
    </citation>
    <scope>NUCLEOTIDE SEQUENCE [LARGE SCALE GENOMIC DNA]</scope>
    <source>
        <strain evidence="2">AP3_22</strain>
    </source>
</reference>
<comment type="caution">
    <text evidence="1">The sequence shown here is derived from an EMBL/GenBank/DDBJ whole genome shotgun (WGS) entry which is preliminary data.</text>
</comment>
<keyword evidence="2" id="KW-1185">Reference proteome</keyword>
<accession>A0A2S3VFQ2</accession>
<evidence type="ECO:0000313" key="1">
    <source>
        <dbReference type="EMBL" id="POF38750.1"/>
    </source>
</evidence>
<dbReference type="Proteomes" id="UP000237440">
    <property type="component" value="Unassembled WGS sequence"/>
</dbReference>
<dbReference type="OrthoDB" id="6997359at2"/>
<evidence type="ECO:0008006" key="3">
    <source>
        <dbReference type="Google" id="ProtNLM"/>
    </source>
</evidence>
<evidence type="ECO:0000313" key="2">
    <source>
        <dbReference type="Proteomes" id="UP000237440"/>
    </source>
</evidence>
<gene>
    <name evidence="1" type="ORF">B0D71_29580</name>
</gene>
<proteinExistence type="predicted"/>
<dbReference type="PROSITE" id="PS51257">
    <property type="entry name" value="PROKAR_LIPOPROTEIN"/>
    <property type="match status" value="1"/>
</dbReference>
<sequence>MRRLMLLLAAAVVAGCQSPMPTPNPQMAWVEFSTPFPNDKLLMAERLDKQRLRDGRFFEVMPGSHELIVRFDFEVPGGGGLSTMSGPSERLCYLTINYDHFEAGQRYVLEGRSIAFTPGARLYNAKREIVAEDRESYCLM</sequence>
<dbReference type="EMBL" id="MUJK01000019">
    <property type="protein sequence ID" value="POF38750.1"/>
    <property type="molecule type" value="Genomic_DNA"/>
</dbReference>
<dbReference type="RefSeq" id="WP_103397955.1">
    <property type="nucleotide sequence ID" value="NZ_MUJK01000019.1"/>
</dbReference>
<dbReference type="AlphaFoldDB" id="A0A2S3VFQ2"/>
<protein>
    <recommendedName>
        <fullName evidence="3">Lipoprotein</fullName>
    </recommendedName>
</protein>
<name>A0A2S3VFQ2_9PSED</name>